<keyword evidence="5 9" id="KW-0479">Metal-binding</keyword>
<dbReference type="PANTHER" id="PTHR46300">
    <property type="entry name" value="P450, PUTATIVE (EUROFUNG)-RELATED-RELATED"/>
    <property type="match status" value="1"/>
</dbReference>
<comment type="similarity">
    <text evidence="3">Belongs to the cytochrome P450 family.</text>
</comment>
<organism evidence="11 12">
    <name type="scientific">Coprinopsis cinerea (strain Okayama-7 / 130 / ATCC MYA-4618 / FGSC 9003)</name>
    <name type="common">Inky cap fungus</name>
    <name type="synonym">Hormographiella aspergillata</name>
    <dbReference type="NCBI Taxonomy" id="240176"/>
    <lineage>
        <taxon>Eukaryota</taxon>
        <taxon>Fungi</taxon>
        <taxon>Dikarya</taxon>
        <taxon>Basidiomycota</taxon>
        <taxon>Agaricomycotina</taxon>
        <taxon>Agaricomycetes</taxon>
        <taxon>Agaricomycetidae</taxon>
        <taxon>Agaricales</taxon>
        <taxon>Agaricineae</taxon>
        <taxon>Psathyrellaceae</taxon>
        <taxon>Coprinopsis</taxon>
    </lineage>
</organism>
<evidence type="ECO:0000256" key="9">
    <source>
        <dbReference type="PIRSR" id="PIRSR602401-1"/>
    </source>
</evidence>
<dbReference type="GeneID" id="6016994"/>
<dbReference type="GO" id="GO:0020037">
    <property type="term" value="F:heme binding"/>
    <property type="evidence" value="ECO:0007669"/>
    <property type="project" value="InterPro"/>
</dbReference>
<dbReference type="InParanoid" id="A8PCB6"/>
<dbReference type="AlphaFoldDB" id="A8PCB6"/>
<evidence type="ECO:0000256" key="6">
    <source>
        <dbReference type="ARBA" id="ARBA00023002"/>
    </source>
</evidence>
<comment type="cofactor">
    <cofactor evidence="1 9">
        <name>heme</name>
        <dbReference type="ChEBI" id="CHEBI:30413"/>
    </cofactor>
</comment>
<dbReference type="RefSeq" id="XP_001840358.2">
    <property type="nucleotide sequence ID" value="XM_001840306.2"/>
</dbReference>
<keyword evidence="8" id="KW-0503">Monooxygenase</keyword>
<evidence type="ECO:0000256" key="2">
    <source>
        <dbReference type="ARBA" id="ARBA00005179"/>
    </source>
</evidence>
<dbReference type="EMBL" id="AACS02000011">
    <property type="protein sequence ID" value="EAU81414.2"/>
    <property type="molecule type" value="Genomic_DNA"/>
</dbReference>
<dbReference type="PRINTS" id="PR00463">
    <property type="entry name" value="EP450I"/>
</dbReference>
<evidence type="ECO:0000256" key="7">
    <source>
        <dbReference type="ARBA" id="ARBA00023004"/>
    </source>
</evidence>
<gene>
    <name evidence="11" type="ORF">CC1G_05244</name>
</gene>
<comment type="pathway">
    <text evidence="2">Secondary metabolite biosynthesis.</text>
</comment>
<evidence type="ECO:0000313" key="11">
    <source>
        <dbReference type="EMBL" id="EAU81414.2"/>
    </source>
</evidence>
<dbReference type="VEuPathDB" id="FungiDB:CC1G_05244"/>
<dbReference type="KEGG" id="cci:CC1G_05244"/>
<evidence type="ECO:0000256" key="10">
    <source>
        <dbReference type="SAM" id="SignalP"/>
    </source>
</evidence>
<dbReference type="OMA" id="DFNDPDC"/>
<dbReference type="GO" id="GO:0004497">
    <property type="term" value="F:monooxygenase activity"/>
    <property type="evidence" value="ECO:0007669"/>
    <property type="project" value="UniProtKB-KW"/>
</dbReference>
<evidence type="ECO:0000256" key="5">
    <source>
        <dbReference type="ARBA" id="ARBA00022723"/>
    </source>
</evidence>
<keyword evidence="7 9" id="KW-0408">Iron</keyword>
<dbReference type="InterPro" id="IPR002401">
    <property type="entry name" value="Cyt_P450_E_grp-I"/>
</dbReference>
<keyword evidence="6" id="KW-0560">Oxidoreductase</keyword>
<evidence type="ECO:0000313" key="12">
    <source>
        <dbReference type="Proteomes" id="UP000001861"/>
    </source>
</evidence>
<comment type="caution">
    <text evidence="11">The sequence shown here is derived from an EMBL/GenBank/DDBJ whole genome shotgun (WGS) entry which is preliminary data.</text>
</comment>
<feature type="signal peptide" evidence="10">
    <location>
        <begin position="1"/>
        <end position="16"/>
    </location>
</feature>
<dbReference type="InterPro" id="IPR050364">
    <property type="entry name" value="Cytochrome_P450_fung"/>
</dbReference>
<dbReference type="OrthoDB" id="2789670at2759"/>
<feature type="binding site" description="axial binding residue" evidence="9">
    <location>
        <position position="417"/>
    </location>
    <ligand>
        <name>heme</name>
        <dbReference type="ChEBI" id="CHEBI:30413"/>
    </ligand>
    <ligandPart>
        <name>Fe</name>
        <dbReference type="ChEBI" id="CHEBI:18248"/>
    </ligandPart>
</feature>
<dbReference type="Pfam" id="PF00067">
    <property type="entry name" value="p450"/>
    <property type="match status" value="1"/>
</dbReference>
<dbReference type="GO" id="GO:0005506">
    <property type="term" value="F:iron ion binding"/>
    <property type="evidence" value="ECO:0007669"/>
    <property type="project" value="InterPro"/>
</dbReference>
<sequence length="457" mass="52044">MITALLLVVTAFLAWWFFSPEKDRFPGPKGLPIIGSALSLPKERQWLTFEQWRKEYGLIYSDRPKAVMVGELVGWNRGLGYTNGPPNPRFRELRRLFNAFIGPRACESVDIQAVQEEETLKLLVRLLETPDDFLAHIRGINAAVLLRLAYGYHPSAEESDALGLVKIVGDAMDGFSLASEPGWWVDSVPLLRYIPFLPFQYAAKRMRADLERLYQVPFNFVKRERMNGTAKISFISSFLDEKNEAETKEDEDIINAAAASLYSGGAETTVSSLESFFLVMALYPEVQRKAQAEVDRYLGGRSELIWPRISDRPHLPYVEAIMLEILRWNPSVPLSLPHVAREDDIYRGRRIKKGTVVWANMWSILQDPELFPEPRVFKPERYITEEGKLATNSKATLTARAAFGFGRRLIIILSSICPGLYLAENTMFLTFSTLLATFNIAEDPDEDPLIYYEGFIR</sequence>
<evidence type="ECO:0000256" key="8">
    <source>
        <dbReference type="ARBA" id="ARBA00023033"/>
    </source>
</evidence>
<evidence type="ECO:0000256" key="3">
    <source>
        <dbReference type="ARBA" id="ARBA00010617"/>
    </source>
</evidence>
<keyword evidence="12" id="KW-1185">Reference proteome</keyword>
<dbReference type="PANTHER" id="PTHR46300:SF7">
    <property type="entry name" value="P450, PUTATIVE (EUROFUNG)-RELATED"/>
    <property type="match status" value="1"/>
</dbReference>
<dbReference type="HOGENOM" id="CLU_001570_2_3_1"/>
<dbReference type="InterPro" id="IPR036396">
    <property type="entry name" value="Cyt_P450_sf"/>
</dbReference>
<name>A8PCB6_COPC7</name>
<dbReference type="SUPFAM" id="SSF48264">
    <property type="entry name" value="Cytochrome P450"/>
    <property type="match status" value="1"/>
</dbReference>
<dbReference type="CDD" id="cd11065">
    <property type="entry name" value="CYP64-like"/>
    <property type="match status" value="1"/>
</dbReference>
<feature type="chain" id="PRO_5002725146" evidence="10">
    <location>
        <begin position="17"/>
        <end position="457"/>
    </location>
</feature>
<dbReference type="InterPro" id="IPR001128">
    <property type="entry name" value="Cyt_P450"/>
</dbReference>
<evidence type="ECO:0000256" key="1">
    <source>
        <dbReference type="ARBA" id="ARBA00001971"/>
    </source>
</evidence>
<protein>
    <submittedName>
        <fullName evidence="11">Cytochrome P450</fullName>
    </submittedName>
</protein>
<dbReference type="GO" id="GO:0016705">
    <property type="term" value="F:oxidoreductase activity, acting on paired donors, with incorporation or reduction of molecular oxygen"/>
    <property type="evidence" value="ECO:0007669"/>
    <property type="project" value="InterPro"/>
</dbReference>
<proteinExistence type="inferred from homology"/>
<keyword evidence="4 9" id="KW-0349">Heme</keyword>
<keyword evidence="10" id="KW-0732">Signal</keyword>
<dbReference type="eggNOG" id="KOG0156">
    <property type="taxonomic scope" value="Eukaryota"/>
</dbReference>
<accession>A8PCB6</accession>
<evidence type="ECO:0000256" key="4">
    <source>
        <dbReference type="ARBA" id="ARBA00022617"/>
    </source>
</evidence>
<dbReference type="Proteomes" id="UP000001861">
    <property type="component" value="Unassembled WGS sequence"/>
</dbReference>
<reference evidence="11 12" key="1">
    <citation type="journal article" date="2010" name="Proc. Natl. Acad. Sci. U.S.A.">
        <title>Insights into evolution of multicellular fungi from the assembled chromosomes of the mushroom Coprinopsis cinerea (Coprinus cinereus).</title>
        <authorList>
            <person name="Stajich J.E."/>
            <person name="Wilke S.K."/>
            <person name="Ahren D."/>
            <person name="Au C.H."/>
            <person name="Birren B.W."/>
            <person name="Borodovsky M."/>
            <person name="Burns C."/>
            <person name="Canback B."/>
            <person name="Casselton L.A."/>
            <person name="Cheng C.K."/>
            <person name="Deng J."/>
            <person name="Dietrich F.S."/>
            <person name="Fargo D.C."/>
            <person name="Farman M.L."/>
            <person name="Gathman A.C."/>
            <person name="Goldberg J."/>
            <person name="Guigo R."/>
            <person name="Hoegger P.J."/>
            <person name="Hooker J.B."/>
            <person name="Huggins A."/>
            <person name="James T.Y."/>
            <person name="Kamada T."/>
            <person name="Kilaru S."/>
            <person name="Kodira C."/>
            <person name="Kues U."/>
            <person name="Kupfer D."/>
            <person name="Kwan H.S."/>
            <person name="Lomsadze A."/>
            <person name="Li W."/>
            <person name="Lilly W.W."/>
            <person name="Ma L.J."/>
            <person name="Mackey A.J."/>
            <person name="Manning G."/>
            <person name="Martin F."/>
            <person name="Muraguchi H."/>
            <person name="Natvig D.O."/>
            <person name="Palmerini H."/>
            <person name="Ramesh M.A."/>
            <person name="Rehmeyer C.J."/>
            <person name="Roe B.A."/>
            <person name="Shenoy N."/>
            <person name="Stanke M."/>
            <person name="Ter-Hovhannisyan V."/>
            <person name="Tunlid A."/>
            <person name="Velagapudi R."/>
            <person name="Vision T.J."/>
            <person name="Zeng Q."/>
            <person name="Zolan M.E."/>
            <person name="Pukkila P.J."/>
        </authorList>
    </citation>
    <scope>NUCLEOTIDE SEQUENCE [LARGE SCALE GENOMIC DNA]</scope>
    <source>
        <strain evidence="12">Okayama-7 / 130 / ATCC MYA-4618 / FGSC 9003</strain>
    </source>
</reference>
<dbReference type="Gene3D" id="1.10.630.10">
    <property type="entry name" value="Cytochrome P450"/>
    <property type="match status" value="1"/>
</dbReference>